<reference evidence="10" key="2">
    <citation type="submission" date="2023-06" db="EMBL/GenBank/DDBJ databases">
        <authorList>
            <person name="Lucena T."/>
            <person name="Sun Q."/>
        </authorList>
    </citation>
    <scope>NUCLEOTIDE SEQUENCE</scope>
    <source>
        <strain evidence="10">CECT 7703</strain>
    </source>
</reference>
<keyword evidence="3 7" id="KW-0812">Transmembrane</keyword>
<dbReference type="InterPro" id="IPR017800">
    <property type="entry name" value="ADOP"/>
</dbReference>
<dbReference type="Pfam" id="PF12704">
    <property type="entry name" value="MacB_PCD"/>
    <property type="match status" value="2"/>
</dbReference>
<feature type="domain" description="ABC3 transporter permease C-terminal" evidence="8">
    <location>
        <begin position="272"/>
        <end position="392"/>
    </location>
</feature>
<keyword evidence="5 7" id="KW-0472">Membrane</keyword>
<feature type="transmembrane region" description="Helical" evidence="7">
    <location>
        <begin position="321"/>
        <end position="341"/>
    </location>
</feature>
<feature type="domain" description="ABC3 transporter permease C-terminal" evidence="8">
    <location>
        <begin position="689"/>
        <end position="797"/>
    </location>
</feature>
<dbReference type="PANTHER" id="PTHR30572">
    <property type="entry name" value="MEMBRANE COMPONENT OF TRANSPORTER-RELATED"/>
    <property type="match status" value="1"/>
</dbReference>
<evidence type="ECO:0000259" key="8">
    <source>
        <dbReference type="Pfam" id="PF02687"/>
    </source>
</evidence>
<sequence length="808" mass="86895">MWTDLRYALRLLLKAPGFSLLTLLTLAAGLAFAIYMAAAIHAIALTRLPWPSFDRLVVIKETYDGRENGSEIRYSDFVEYSKAQTRFEHLYPTQRNRVAIGGKRYPENFVAARLTAGSWALHGVQPLLGRKLEAGDELSGAAPVMVIGADLWQQHFAKDPAIIGSQIKVDGVTTTIVGVMPAGFRFPISEQLWLPFAAPKHFAPGDDNRVTILARLKPAVDITEAGADISVIAQRLAASWPKTNKVIGAMVVPFVQSPTQGVSTMYLTLGGAAGLLLLLVWINAGNLLLARASERQQETAIRSALGAPRHRLLRHMLAEGLLLSVGACLVGLFFAAWALAATNQVLLAMPSAPEAPFWLQFGLSLPIVLVAMGLTLVSTLVIGLLPAWRNARTDLMMVLRDGTRHGQGRAAGRLSGSLVVIQIAVSSMLLVAACVLTYAMYQTLHADYGCRVKDVATARLGDRNGISGYRDKVAREQLFQRLDTALRSLPGQPHFALTNALPGDGRTEGTLIQPEGHAITDDRYPNAGLYSVNSTYFAALEIPILSGRALNDQDRADTLKVAVVDTAFANRHWPGVSPLGKRFRINAAEPDGEWITVVGVSRPVVQGSPSGGDDSVQTNVYRPLRQSVPDTLRIALVGGGDMASTLALLRQAISRADANLAPTELFSFEQLHEDNTGGLDLMGAWFVALGLISLLLAVSGIYGITARAVTLRTHEVGVRRAIGATDGAIVWLLLRRGVRQLLIGLPLGMLLGWGVTTAMAELLYQVGLAVPLAMLLVSLLISAVILLATLIPARRAIALIPSAALRYE</sequence>
<evidence type="ECO:0000313" key="10">
    <source>
        <dbReference type="EMBL" id="MDN3575637.1"/>
    </source>
</evidence>
<feature type="domain" description="MacB-like periplasmic core" evidence="9">
    <location>
        <begin position="526"/>
        <end position="645"/>
    </location>
</feature>
<evidence type="ECO:0000256" key="6">
    <source>
        <dbReference type="ARBA" id="ARBA00038076"/>
    </source>
</evidence>
<evidence type="ECO:0000256" key="2">
    <source>
        <dbReference type="ARBA" id="ARBA00022475"/>
    </source>
</evidence>
<evidence type="ECO:0000256" key="7">
    <source>
        <dbReference type="SAM" id="Phobius"/>
    </source>
</evidence>
<feature type="transmembrane region" description="Helical" evidence="7">
    <location>
        <begin position="361"/>
        <end position="388"/>
    </location>
</feature>
<feature type="transmembrane region" description="Helical" evidence="7">
    <location>
        <begin position="265"/>
        <end position="289"/>
    </location>
</feature>
<organism evidence="10 11">
    <name type="scientific">Chitinimonas viridis</name>
    <dbReference type="NCBI Taxonomy" id="664880"/>
    <lineage>
        <taxon>Bacteria</taxon>
        <taxon>Pseudomonadati</taxon>
        <taxon>Pseudomonadota</taxon>
        <taxon>Betaproteobacteria</taxon>
        <taxon>Neisseriales</taxon>
        <taxon>Chitinibacteraceae</taxon>
        <taxon>Chitinimonas</taxon>
    </lineage>
</organism>
<feature type="transmembrane region" description="Helical" evidence="7">
    <location>
        <begin position="766"/>
        <end position="791"/>
    </location>
</feature>
<dbReference type="Pfam" id="PF02687">
    <property type="entry name" value="FtsX"/>
    <property type="match status" value="2"/>
</dbReference>
<evidence type="ECO:0000256" key="3">
    <source>
        <dbReference type="ARBA" id="ARBA00022692"/>
    </source>
</evidence>
<reference evidence="10" key="1">
    <citation type="journal article" date="2014" name="Int. J. Syst. Evol. Microbiol.">
        <title>Complete genome of a new Firmicutes species belonging to the dominant human colonic microbiota ('Ruminococcus bicirculans') reveals two chromosomes and a selective capacity to utilize plant glucans.</title>
        <authorList>
            <consortium name="NISC Comparative Sequencing Program"/>
            <person name="Wegmann U."/>
            <person name="Louis P."/>
            <person name="Goesmann A."/>
            <person name="Henrissat B."/>
            <person name="Duncan S.H."/>
            <person name="Flint H.J."/>
        </authorList>
    </citation>
    <scope>NUCLEOTIDE SEQUENCE</scope>
    <source>
        <strain evidence="10">CECT 7703</strain>
    </source>
</reference>
<accession>A0ABT8B196</accession>
<evidence type="ECO:0000256" key="4">
    <source>
        <dbReference type="ARBA" id="ARBA00022989"/>
    </source>
</evidence>
<feature type="transmembrane region" description="Helical" evidence="7">
    <location>
        <begin position="741"/>
        <end position="760"/>
    </location>
</feature>
<feature type="transmembrane region" description="Helical" evidence="7">
    <location>
        <begin position="418"/>
        <end position="441"/>
    </location>
</feature>
<comment type="subcellular location">
    <subcellularLocation>
        <location evidence="1">Cell membrane</location>
        <topology evidence="1">Multi-pass membrane protein</topology>
    </subcellularLocation>
</comment>
<feature type="transmembrane region" description="Helical" evidence="7">
    <location>
        <begin position="682"/>
        <end position="704"/>
    </location>
</feature>
<dbReference type="InterPro" id="IPR003838">
    <property type="entry name" value="ABC3_permease_C"/>
</dbReference>
<dbReference type="InterPro" id="IPR025857">
    <property type="entry name" value="MacB_PCD"/>
</dbReference>
<keyword evidence="2" id="KW-1003">Cell membrane</keyword>
<evidence type="ECO:0000259" key="9">
    <source>
        <dbReference type="Pfam" id="PF12704"/>
    </source>
</evidence>
<proteinExistence type="inferred from homology"/>
<comment type="similarity">
    <text evidence="6">Belongs to the ABC-4 integral membrane protein family.</text>
</comment>
<feature type="domain" description="MacB-like periplasmic core" evidence="9">
    <location>
        <begin position="19"/>
        <end position="229"/>
    </location>
</feature>
<protein>
    <submittedName>
        <fullName evidence="10">ADOP family duplicated permease</fullName>
    </submittedName>
</protein>
<keyword evidence="11" id="KW-1185">Reference proteome</keyword>
<comment type="caution">
    <text evidence="10">The sequence shown here is derived from an EMBL/GenBank/DDBJ whole genome shotgun (WGS) entry which is preliminary data.</text>
</comment>
<dbReference type="NCBIfam" id="TIGR03434">
    <property type="entry name" value="ADOP"/>
    <property type="match status" value="1"/>
</dbReference>
<name>A0ABT8B196_9NEIS</name>
<evidence type="ECO:0000256" key="5">
    <source>
        <dbReference type="ARBA" id="ARBA00023136"/>
    </source>
</evidence>
<dbReference type="PANTHER" id="PTHR30572:SF4">
    <property type="entry name" value="ABC TRANSPORTER PERMEASE YTRF"/>
    <property type="match status" value="1"/>
</dbReference>
<keyword evidence="4 7" id="KW-1133">Transmembrane helix</keyword>
<gene>
    <name evidence="10" type="ORF">QWZ03_02485</name>
</gene>
<dbReference type="RefSeq" id="WP_290331278.1">
    <property type="nucleotide sequence ID" value="NZ_JAUFPU010000002.1"/>
</dbReference>
<evidence type="ECO:0000256" key="1">
    <source>
        <dbReference type="ARBA" id="ARBA00004651"/>
    </source>
</evidence>
<evidence type="ECO:0000313" key="11">
    <source>
        <dbReference type="Proteomes" id="UP001180081"/>
    </source>
</evidence>
<dbReference type="Proteomes" id="UP001180081">
    <property type="component" value="Unassembled WGS sequence"/>
</dbReference>
<dbReference type="EMBL" id="JAUFPU010000002">
    <property type="protein sequence ID" value="MDN3575637.1"/>
    <property type="molecule type" value="Genomic_DNA"/>
</dbReference>
<dbReference type="InterPro" id="IPR050250">
    <property type="entry name" value="Macrolide_Exporter_MacB"/>
</dbReference>